<evidence type="ECO:0000313" key="9">
    <source>
        <dbReference type="EMBL" id="QCC51103.1"/>
    </source>
</evidence>
<dbReference type="Pfam" id="PF16927">
    <property type="entry name" value="HisKA_7TM"/>
    <property type="match status" value="1"/>
</dbReference>
<feature type="transmembrane region" description="Helical" evidence="7">
    <location>
        <begin position="244"/>
        <end position="260"/>
    </location>
</feature>
<dbReference type="Proteomes" id="UP000296706">
    <property type="component" value="Chromosome"/>
</dbReference>
<keyword evidence="7" id="KW-1133">Transmembrane helix</keyword>
<dbReference type="InterPro" id="IPR005467">
    <property type="entry name" value="His_kinase_dom"/>
</dbReference>
<feature type="transmembrane region" description="Helical" evidence="7">
    <location>
        <begin position="42"/>
        <end position="63"/>
    </location>
</feature>
<feature type="transmembrane region" description="Helical" evidence="7">
    <location>
        <begin position="102"/>
        <end position="128"/>
    </location>
</feature>
<feature type="transmembrane region" description="Helical" evidence="7">
    <location>
        <begin position="75"/>
        <end position="96"/>
    </location>
</feature>
<dbReference type="EMBL" id="CP031310">
    <property type="protein sequence ID" value="QCC51103.1"/>
    <property type="molecule type" value="Genomic_DNA"/>
</dbReference>
<dbReference type="InterPro" id="IPR004358">
    <property type="entry name" value="Sig_transdc_His_kin-like_C"/>
</dbReference>
<feature type="transmembrane region" description="Helical" evidence="7">
    <location>
        <begin position="181"/>
        <end position="201"/>
    </location>
</feature>
<feature type="transmembrane region" description="Helical" evidence="7">
    <location>
        <begin position="213"/>
        <end position="238"/>
    </location>
</feature>
<dbReference type="AlphaFoldDB" id="A0A4D6HAT9"/>
<dbReference type="InterPro" id="IPR003594">
    <property type="entry name" value="HATPase_dom"/>
</dbReference>
<feature type="domain" description="Histidine kinase" evidence="8">
    <location>
        <begin position="383"/>
        <end position="574"/>
    </location>
</feature>
<evidence type="ECO:0000256" key="3">
    <source>
        <dbReference type="ARBA" id="ARBA00022553"/>
    </source>
</evidence>
<gene>
    <name evidence="9" type="ORF">DV733_07560</name>
</gene>
<dbReference type="InterPro" id="IPR036890">
    <property type="entry name" value="HATPase_C_sf"/>
</dbReference>
<evidence type="ECO:0000256" key="5">
    <source>
        <dbReference type="ARBA" id="ARBA00022777"/>
    </source>
</evidence>
<dbReference type="SUPFAM" id="SSF47384">
    <property type="entry name" value="Homodimeric domain of signal transducing histidine kinase"/>
    <property type="match status" value="1"/>
</dbReference>
<dbReference type="EC" id="2.7.13.3" evidence="2"/>
<dbReference type="CDD" id="cd00075">
    <property type="entry name" value="HATPase"/>
    <property type="match status" value="1"/>
</dbReference>
<dbReference type="CDD" id="cd00082">
    <property type="entry name" value="HisKA"/>
    <property type="match status" value="1"/>
</dbReference>
<dbReference type="InterPro" id="IPR031621">
    <property type="entry name" value="HisKA_7TM"/>
</dbReference>
<evidence type="ECO:0000313" key="10">
    <source>
        <dbReference type="Proteomes" id="UP000296706"/>
    </source>
</evidence>
<keyword evidence="10" id="KW-1185">Reference proteome</keyword>
<keyword evidence="7" id="KW-0812">Transmembrane</keyword>
<dbReference type="PANTHER" id="PTHR43711">
    <property type="entry name" value="TWO-COMPONENT HISTIDINE KINASE"/>
    <property type="match status" value="1"/>
</dbReference>
<evidence type="ECO:0000256" key="4">
    <source>
        <dbReference type="ARBA" id="ARBA00022679"/>
    </source>
</evidence>
<dbReference type="PROSITE" id="PS50109">
    <property type="entry name" value="HIS_KIN"/>
    <property type="match status" value="1"/>
</dbReference>
<protein>
    <recommendedName>
        <fullName evidence="2">histidine kinase</fullName>
        <ecNumber evidence="2">2.7.13.3</ecNumber>
    </recommendedName>
</protein>
<keyword evidence="4" id="KW-0808">Transferase</keyword>
<dbReference type="SMART" id="SM00388">
    <property type="entry name" value="HisKA"/>
    <property type="match status" value="1"/>
</dbReference>
<evidence type="ECO:0000256" key="1">
    <source>
        <dbReference type="ARBA" id="ARBA00000085"/>
    </source>
</evidence>
<comment type="catalytic activity">
    <reaction evidence="1">
        <text>ATP + protein L-histidine = ADP + protein N-phospho-L-histidine.</text>
        <dbReference type="EC" id="2.7.13.3"/>
    </reaction>
</comment>
<feature type="transmembrane region" description="Helical" evidence="7">
    <location>
        <begin position="140"/>
        <end position="161"/>
    </location>
</feature>
<evidence type="ECO:0000256" key="7">
    <source>
        <dbReference type="SAM" id="Phobius"/>
    </source>
</evidence>
<sequence length="579" mass="63588">MRRIEGRERHRCCAKSGDSFIRLGRQSRDVAVSLPASVSPVFVAYVAAFALAAVACFVSVSYVGRIEDPDTRRGLFALLLLTGGWASAHVGFLLAPTVELALGFYTVGLIVGIAAVGPWLYFCSAYTGRTLHRDRTYRQVLLGVFLLIVAVKLTNPVHGLYYEASYATVPFAHLAIRHQLAHWLAMGLAYGLSIVGYFMLLERFRQVSYDTRPLLALLGVTALPIVLDVVGFATPYLIDITYEPLGVAVFAVGVLSVYVYQFQAVQVTGGHDEPTILVDDEDRIREYNDSTETLFPQLRDGDGLGDPLWSTLPNVAEAADSDEPVLTLEHGDSVRYYRISETPFAADQPQLGRLIVLSDVTEREQYRQELERQNERLESFASMVSHDLRNPLNVAMARLELARNDRDDENLDTVADALLRMETLIDDVLALARQGQPIDEATTVSLSALAESAWEMVDVPDATLEIDGDTTFAADADRLQQLLENLYLNALEHGRSDGEQLTVRVGPLEDGFYVEDDGVGIPPDDREAIFESGYSTATHGTGFGLAIVGEIVAAHGWSITATEGRDGGARFEIRGVDPR</sequence>
<dbReference type="OrthoDB" id="8127at2157"/>
<keyword evidence="5 9" id="KW-0418">Kinase</keyword>
<dbReference type="Pfam" id="PF02518">
    <property type="entry name" value="HATPase_c"/>
    <property type="match status" value="1"/>
</dbReference>
<name>A0A4D6HAT9_9EURY</name>
<proteinExistence type="predicted"/>
<accession>A0A4D6HAT9</accession>
<dbReference type="Pfam" id="PF00512">
    <property type="entry name" value="HisKA"/>
    <property type="match status" value="1"/>
</dbReference>
<evidence type="ECO:0000256" key="6">
    <source>
        <dbReference type="ARBA" id="ARBA00023012"/>
    </source>
</evidence>
<dbReference type="InterPro" id="IPR003661">
    <property type="entry name" value="HisK_dim/P_dom"/>
</dbReference>
<dbReference type="SUPFAM" id="SSF55874">
    <property type="entry name" value="ATPase domain of HSP90 chaperone/DNA topoisomerase II/histidine kinase"/>
    <property type="match status" value="1"/>
</dbReference>
<organism evidence="9 10">
    <name type="scientific">Halapricum salinum</name>
    <dbReference type="NCBI Taxonomy" id="1457250"/>
    <lineage>
        <taxon>Archaea</taxon>
        <taxon>Methanobacteriati</taxon>
        <taxon>Methanobacteriota</taxon>
        <taxon>Stenosarchaea group</taxon>
        <taxon>Halobacteria</taxon>
        <taxon>Halobacteriales</taxon>
        <taxon>Haloarculaceae</taxon>
        <taxon>Halapricum</taxon>
    </lineage>
</organism>
<evidence type="ECO:0000256" key="2">
    <source>
        <dbReference type="ARBA" id="ARBA00012438"/>
    </source>
</evidence>
<dbReference type="PANTHER" id="PTHR43711:SF1">
    <property type="entry name" value="HISTIDINE KINASE 1"/>
    <property type="match status" value="1"/>
</dbReference>
<keyword evidence="7" id="KW-0472">Membrane</keyword>
<dbReference type="PRINTS" id="PR00344">
    <property type="entry name" value="BCTRLSENSOR"/>
</dbReference>
<dbReference type="KEGG" id="hsn:DV733_07560"/>
<dbReference type="Gene3D" id="3.30.565.10">
    <property type="entry name" value="Histidine kinase-like ATPase, C-terminal domain"/>
    <property type="match status" value="1"/>
</dbReference>
<dbReference type="SMART" id="SM00387">
    <property type="entry name" value="HATPase_c"/>
    <property type="match status" value="1"/>
</dbReference>
<dbReference type="InterPro" id="IPR036097">
    <property type="entry name" value="HisK_dim/P_sf"/>
</dbReference>
<keyword evidence="6" id="KW-0902">Two-component regulatory system</keyword>
<dbReference type="InterPro" id="IPR035965">
    <property type="entry name" value="PAS-like_dom_sf"/>
</dbReference>
<dbReference type="Gene3D" id="3.30.450.20">
    <property type="entry name" value="PAS domain"/>
    <property type="match status" value="1"/>
</dbReference>
<reference evidence="9 10" key="1">
    <citation type="journal article" date="2019" name="Nat. Commun.">
        <title>A new type of DNA phosphorothioation-based antiviral system in archaea.</title>
        <authorList>
            <person name="Xiong L."/>
            <person name="Liu S."/>
            <person name="Chen S."/>
            <person name="Xiao Y."/>
            <person name="Zhu B."/>
            <person name="Gao Y."/>
            <person name="Zhang Y."/>
            <person name="Chen B."/>
            <person name="Luo J."/>
            <person name="Deng Z."/>
            <person name="Chen X."/>
            <person name="Wang L."/>
            <person name="Chen S."/>
        </authorList>
    </citation>
    <scope>NUCLEOTIDE SEQUENCE [LARGE SCALE GENOMIC DNA]</scope>
    <source>
        <strain evidence="9 10">CBA1105</strain>
    </source>
</reference>
<dbReference type="InterPro" id="IPR050736">
    <property type="entry name" value="Sensor_HK_Regulatory"/>
</dbReference>
<evidence type="ECO:0000259" key="8">
    <source>
        <dbReference type="PROSITE" id="PS50109"/>
    </source>
</evidence>
<dbReference type="SUPFAM" id="SSF55785">
    <property type="entry name" value="PYP-like sensor domain (PAS domain)"/>
    <property type="match status" value="1"/>
</dbReference>
<dbReference type="STRING" id="1457250.GCA_000755225_01396"/>
<dbReference type="Gene3D" id="1.10.287.130">
    <property type="match status" value="1"/>
</dbReference>
<keyword evidence="3" id="KW-0597">Phosphoprotein</keyword>
<dbReference type="GO" id="GO:0000155">
    <property type="term" value="F:phosphorelay sensor kinase activity"/>
    <property type="evidence" value="ECO:0007669"/>
    <property type="project" value="InterPro"/>
</dbReference>